<evidence type="ECO:0000313" key="2">
    <source>
        <dbReference type="Proteomes" id="UP000886595"/>
    </source>
</evidence>
<protein>
    <submittedName>
        <fullName evidence="1">Uncharacterized protein</fullName>
    </submittedName>
</protein>
<name>A0A8X8B8K4_BRACI</name>
<proteinExistence type="predicted"/>
<dbReference type="EMBL" id="JAAMPC010000002">
    <property type="protein sequence ID" value="KAG2328809.1"/>
    <property type="molecule type" value="Genomic_DNA"/>
</dbReference>
<keyword evidence="2" id="KW-1185">Reference proteome</keyword>
<gene>
    <name evidence="1" type="ORF">Bca52824_011537</name>
</gene>
<sequence>MVKTAEAEDVLAGLPARLFATDCFPCERVNMYLKIDYLLWVRVTEDLMALVEGDKEMSWSRRLKLFLIILADC</sequence>
<accession>A0A8X8B8K4</accession>
<comment type="caution">
    <text evidence="1">The sequence shown here is derived from an EMBL/GenBank/DDBJ whole genome shotgun (WGS) entry which is preliminary data.</text>
</comment>
<organism evidence="1 2">
    <name type="scientific">Brassica carinata</name>
    <name type="common">Ethiopian mustard</name>
    <name type="synonym">Abyssinian cabbage</name>
    <dbReference type="NCBI Taxonomy" id="52824"/>
    <lineage>
        <taxon>Eukaryota</taxon>
        <taxon>Viridiplantae</taxon>
        <taxon>Streptophyta</taxon>
        <taxon>Embryophyta</taxon>
        <taxon>Tracheophyta</taxon>
        <taxon>Spermatophyta</taxon>
        <taxon>Magnoliopsida</taxon>
        <taxon>eudicotyledons</taxon>
        <taxon>Gunneridae</taxon>
        <taxon>Pentapetalae</taxon>
        <taxon>rosids</taxon>
        <taxon>malvids</taxon>
        <taxon>Brassicales</taxon>
        <taxon>Brassicaceae</taxon>
        <taxon>Brassiceae</taxon>
        <taxon>Brassica</taxon>
    </lineage>
</organism>
<dbReference type="AlphaFoldDB" id="A0A8X8B8K4"/>
<reference evidence="1 2" key="1">
    <citation type="submission" date="2020-02" db="EMBL/GenBank/DDBJ databases">
        <authorList>
            <person name="Ma Q."/>
            <person name="Huang Y."/>
            <person name="Song X."/>
            <person name="Pei D."/>
        </authorList>
    </citation>
    <scope>NUCLEOTIDE SEQUENCE [LARGE SCALE GENOMIC DNA]</scope>
    <source>
        <strain evidence="1">Sxm20200214</strain>
        <tissue evidence="1">Leaf</tissue>
    </source>
</reference>
<dbReference type="Proteomes" id="UP000886595">
    <property type="component" value="Unassembled WGS sequence"/>
</dbReference>
<evidence type="ECO:0000313" key="1">
    <source>
        <dbReference type="EMBL" id="KAG2328809.1"/>
    </source>
</evidence>